<dbReference type="Proteomes" id="UP000054560">
    <property type="component" value="Unassembled WGS sequence"/>
</dbReference>
<accession>A0A0L0FDQ3</accession>
<reference evidence="1 2" key="1">
    <citation type="submission" date="2011-02" db="EMBL/GenBank/DDBJ databases">
        <title>The Genome Sequence of Sphaeroforma arctica JP610.</title>
        <authorList>
            <consortium name="The Broad Institute Genome Sequencing Platform"/>
            <person name="Russ C."/>
            <person name="Cuomo C."/>
            <person name="Young S.K."/>
            <person name="Zeng Q."/>
            <person name="Gargeya S."/>
            <person name="Alvarado L."/>
            <person name="Berlin A."/>
            <person name="Chapman S.B."/>
            <person name="Chen Z."/>
            <person name="Freedman E."/>
            <person name="Gellesch M."/>
            <person name="Goldberg J."/>
            <person name="Griggs A."/>
            <person name="Gujja S."/>
            <person name="Heilman E."/>
            <person name="Heiman D."/>
            <person name="Howarth C."/>
            <person name="Mehta T."/>
            <person name="Neiman D."/>
            <person name="Pearson M."/>
            <person name="Roberts A."/>
            <person name="Saif S."/>
            <person name="Shea T."/>
            <person name="Shenoy N."/>
            <person name="Sisk P."/>
            <person name="Stolte C."/>
            <person name="Sykes S."/>
            <person name="White J."/>
            <person name="Yandava C."/>
            <person name="Burger G."/>
            <person name="Gray M.W."/>
            <person name="Holland P.W.H."/>
            <person name="King N."/>
            <person name="Lang F.B.F."/>
            <person name="Roger A.J."/>
            <person name="Ruiz-Trillo I."/>
            <person name="Haas B."/>
            <person name="Nusbaum C."/>
            <person name="Birren B."/>
        </authorList>
    </citation>
    <scope>NUCLEOTIDE SEQUENCE [LARGE SCALE GENOMIC DNA]</scope>
    <source>
        <strain evidence="1 2">JP610</strain>
    </source>
</reference>
<evidence type="ECO:0000313" key="2">
    <source>
        <dbReference type="Proteomes" id="UP000054560"/>
    </source>
</evidence>
<gene>
    <name evidence="1" type="ORF">SARC_13257</name>
</gene>
<keyword evidence="2" id="KW-1185">Reference proteome</keyword>
<protein>
    <submittedName>
        <fullName evidence="1">Uncharacterized protein</fullName>
    </submittedName>
</protein>
<sequence>MTLPYPPDLNITDKWLLETIEYPDCLLLGGPFVNVTGLGSPPEMSSSLPVMLLNFMMILSFQQQVAGDHERRTDT</sequence>
<dbReference type="RefSeq" id="XP_014148090.1">
    <property type="nucleotide sequence ID" value="XM_014292615.1"/>
</dbReference>
<feature type="non-terminal residue" evidence="1">
    <location>
        <position position="75"/>
    </location>
</feature>
<evidence type="ECO:0000313" key="1">
    <source>
        <dbReference type="EMBL" id="KNC74188.1"/>
    </source>
</evidence>
<proteinExistence type="predicted"/>
<name>A0A0L0FDQ3_9EUKA</name>
<dbReference type="GeneID" id="25913761"/>
<dbReference type="EMBL" id="KQ244667">
    <property type="protein sequence ID" value="KNC74188.1"/>
    <property type="molecule type" value="Genomic_DNA"/>
</dbReference>
<organism evidence="1 2">
    <name type="scientific">Sphaeroforma arctica JP610</name>
    <dbReference type="NCBI Taxonomy" id="667725"/>
    <lineage>
        <taxon>Eukaryota</taxon>
        <taxon>Ichthyosporea</taxon>
        <taxon>Ichthyophonida</taxon>
        <taxon>Sphaeroforma</taxon>
    </lineage>
</organism>
<dbReference type="AlphaFoldDB" id="A0A0L0FDQ3"/>